<keyword evidence="21" id="KW-1185">Reference proteome</keyword>
<evidence type="ECO:0000313" key="20">
    <source>
        <dbReference type="EMBL" id="OXA38368.1"/>
    </source>
</evidence>
<evidence type="ECO:0000259" key="19">
    <source>
        <dbReference type="PROSITE" id="PS50994"/>
    </source>
</evidence>
<dbReference type="InterPro" id="IPR039537">
    <property type="entry name" value="Retrotran_Ty1/copia-like"/>
</dbReference>
<protein>
    <submittedName>
        <fullName evidence="20">Copia protein</fullName>
    </submittedName>
</protein>
<sequence length="911" mass="102969">MTRIETSHIKPLNGENYPRWKLEVSTALEAAELWGQCSGTTTKPWSSASDTEKAKWAKEDTMARGCILPLLDDRQIVHVSSHSTAKEIWDKLKKMYDDSSSLNKEETQSKFFGLKMKEDQSPVEGMEEIEKLATALASLGVAQADSSIISRVLTALPSKYENFILAWDSVSQTDKTRENLHMRLKKLESMEREKAASASGDGDTNTQNVAFAAGKEQHRHNGGKKKNEKAPKRKGNCNFCGKPGHWERECRQKAKDEGQNGGQKNGNHRNNQGGGGGGGGGGGQRNKNHHNKNNRGNDDDDVPDCRSHMTQSLKVNPSDLWICDSGASNHFTGHREWYTIYEKLSPPIPINQTDGSQVMAVGIGTVEVDAWINREWVSFALHDVMHIPNAANLFSEGVMDKQGYRIIKENRRTKFYKKGKLGPQAIMQENVYIMLFIPQQHKAMSTQVWHRRLGHINMEFIRQSVQKGAVLGINAAELKDEHIECHDCCMGKATKLPFPAQPKRTTAPREVIHADLSGRIPVRSIDGEEYFMVLKDDRTGFRYVTFLKKKSDAGRAIIHFFRFFKNQTGCNIKKFKTDSGGEFIGEELQTFFRNEGIIHAVAPAHNYEQLFTCLCEVEAVVNGRPLTFVNEDQDDLIPLTPAMFIQDITVTEFPEVAVLDGTGLRRQYAKLKMLRVQLRNRFRKEYLALLVHKGKMKKEHNLEVGDLVLIGADNKKRLDWPMGRIVEFLGKDQARVAKVKTMGGMFLRPVQRLYPLEISSSRELPAVTPEVTKTAKLDKESTREKLDKESTREKLKETEPEIVTRFGRKGRIARIKSRERVLIHTPHSYSAISSEELIDEYNSRKADANIIVCKNEIYDGSQEISVISAVSPMVVICCGATWYNFLAKSSLESAMISDQWIKLIPKEWLTF</sequence>
<keyword evidence="3" id="KW-0645">Protease</keyword>
<dbReference type="InterPro" id="IPR001584">
    <property type="entry name" value="Integrase_cat-core"/>
</dbReference>
<evidence type="ECO:0000256" key="17">
    <source>
        <dbReference type="SAM" id="MobiDB-lite"/>
    </source>
</evidence>
<keyword evidence="12" id="KW-0695">RNA-directed DNA polymerase</keyword>
<keyword evidence="11" id="KW-0229">DNA integration</keyword>
<name>A0A226D0P1_FOLCA</name>
<evidence type="ECO:0000256" key="2">
    <source>
        <dbReference type="ARBA" id="ARBA00022612"/>
    </source>
</evidence>
<dbReference type="PROSITE" id="PS50994">
    <property type="entry name" value="INTEGRASE"/>
    <property type="match status" value="1"/>
</dbReference>
<keyword evidence="13" id="KW-0548">Nucleotidyltransferase</keyword>
<keyword evidence="4" id="KW-0540">Nuclease</keyword>
<dbReference type="Pfam" id="PF14223">
    <property type="entry name" value="Retrotran_gag_2"/>
    <property type="match status" value="1"/>
</dbReference>
<feature type="region of interest" description="Disordered" evidence="17">
    <location>
        <begin position="214"/>
        <end position="238"/>
    </location>
</feature>
<dbReference type="GO" id="GO:0004519">
    <property type="term" value="F:endonuclease activity"/>
    <property type="evidence" value="ECO:0007669"/>
    <property type="project" value="UniProtKB-KW"/>
</dbReference>
<dbReference type="GO" id="GO:0005524">
    <property type="term" value="F:ATP binding"/>
    <property type="evidence" value="ECO:0007669"/>
    <property type="project" value="UniProtKB-KW"/>
</dbReference>
<keyword evidence="6" id="KW-0547">Nucleotide-binding</keyword>
<dbReference type="AlphaFoldDB" id="A0A226D0P1"/>
<evidence type="ECO:0000256" key="6">
    <source>
        <dbReference type="ARBA" id="ARBA00022741"/>
    </source>
</evidence>
<dbReference type="InterPro" id="IPR036875">
    <property type="entry name" value="Znf_CCHC_sf"/>
</dbReference>
<feature type="region of interest" description="Disordered" evidence="17">
    <location>
        <begin position="774"/>
        <end position="794"/>
    </location>
</feature>
<keyword evidence="16" id="KW-0862">Zinc</keyword>
<dbReference type="GO" id="GO:0008233">
    <property type="term" value="F:peptidase activity"/>
    <property type="evidence" value="ECO:0007669"/>
    <property type="project" value="UniProtKB-KW"/>
</dbReference>
<evidence type="ECO:0000256" key="8">
    <source>
        <dbReference type="ARBA" id="ARBA00022801"/>
    </source>
</evidence>
<dbReference type="GO" id="GO:0008270">
    <property type="term" value="F:zinc ion binding"/>
    <property type="evidence" value="ECO:0007669"/>
    <property type="project" value="UniProtKB-KW"/>
</dbReference>
<dbReference type="PANTHER" id="PTHR42648:SF11">
    <property type="entry name" value="TRANSPOSON TY4-P GAG-POL POLYPROTEIN"/>
    <property type="match status" value="1"/>
</dbReference>
<keyword evidence="13" id="KW-0808">Transferase</keyword>
<evidence type="ECO:0000256" key="16">
    <source>
        <dbReference type="PROSITE-ProRule" id="PRU00047"/>
    </source>
</evidence>
<gene>
    <name evidence="20" type="ORF">Fcan01_26838</name>
</gene>
<dbReference type="GO" id="GO:0015074">
    <property type="term" value="P:DNA integration"/>
    <property type="evidence" value="ECO:0007669"/>
    <property type="project" value="UniProtKB-KW"/>
</dbReference>
<evidence type="ECO:0000256" key="7">
    <source>
        <dbReference type="ARBA" id="ARBA00022759"/>
    </source>
</evidence>
<evidence type="ECO:0000256" key="10">
    <source>
        <dbReference type="ARBA" id="ARBA00022842"/>
    </source>
</evidence>
<keyword evidence="13" id="KW-0239">DNA-directed DNA polymerase</keyword>
<dbReference type="Proteomes" id="UP000198287">
    <property type="component" value="Unassembled WGS sequence"/>
</dbReference>
<keyword evidence="8" id="KW-0378">Hydrolase</keyword>
<evidence type="ECO:0000256" key="9">
    <source>
        <dbReference type="ARBA" id="ARBA00022840"/>
    </source>
</evidence>
<dbReference type="Gene3D" id="3.30.420.10">
    <property type="entry name" value="Ribonuclease H-like superfamily/Ribonuclease H"/>
    <property type="match status" value="1"/>
</dbReference>
<comment type="function">
    <text evidence="1">The aspartyl protease (PR) mediates the proteolytic cleavages of the Gag and Gag-Pol polyproteins after assembly of the VLP.</text>
</comment>
<keyword evidence="9" id="KW-0067">ATP-binding</keyword>
<dbReference type="InterPro" id="IPR012337">
    <property type="entry name" value="RNaseH-like_sf"/>
</dbReference>
<keyword evidence="7" id="KW-0255">Endonuclease</keyword>
<reference evidence="20 21" key="1">
    <citation type="submission" date="2015-12" db="EMBL/GenBank/DDBJ databases">
        <title>The genome of Folsomia candida.</title>
        <authorList>
            <person name="Faddeeva A."/>
            <person name="Derks M.F."/>
            <person name="Anvar Y."/>
            <person name="Smit S."/>
            <person name="Van Straalen N."/>
            <person name="Roelofs D."/>
        </authorList>
    </citation>
    <scope>NUCLEOTIDE SEQUENCE [LARGE SCALE GENOMIC DNA]</scope>
    <source>
        <strain evidence="20 21">VU population</strain>
        <tissue evidence="20">Whole body</tissue>
    </source>
</reference>
<keyword evidence="5" id="KW-0479">Metal-binding</keyword>
<evidence type="ECO:0000256" key="13">
    <source>
        <dbReference type="ARBA" id="ARBA00022932"/>
    </source>
</evidence>
<proteinExistence type="predicted"/>
<feature type="compositionally biased region" description="Basic residues" evidence="17">
    <location>
        <begin position="217"/>
        <end position="235"/>
    </location>
</feature>
<organism evidence="20 21">
    <name type="scientific">Folsomia candida</name>
    <name type="common">Springtail</name>
    <dbReference type="NCBI Taxonomy" id="158441"/>
    <lineage>
        <taxon>Eukaryota</taxon>
        <taxon>Metazoa</taxon>
        <taxon>Ecdysozoa</taxon>
        <taxon>Arthropoda</taxon>
        <taxon>Hexapoda</taxon>
        <taxon>Collembola</taxon>
        <taxon>Entomobryomorpha</taxon>
        <taxon>Isotomoidea</taxon>
        <taxon>Isotomidae</taxon>
        <taxon>Proisotominae</taxon>
        <taxon>Folsomia</taxon>
    </lineage>
</organism>
<keyword evidence="10" id="KW-0460">Magnesium</keyword>
<dbReference type="SUPFAM" id="SSF53098">
    <property type="entry name" value="Ribonuclease H-like"/>
    <property type="match status" value="1"/>
</dbReference>
<dbReference type="SUPFAM" id="SSF57756">
    <property type="entry name" value="Retrovirus zinc finger-like domains"/>
    <property type="match status" value="1"/>
</dbReference>
<feature type="domain" description="CCHC-type" evidence="18">
    <location>
        <begin position="237"/>
        <end position="252"/>
    </location>
</feature>
<comment type="caution">
    <text evidence="20">The sequence shown here is derived from an EMBL/GenBank/DDBJ whole genome shotgun (WGS) entry which is preliminary data.</text>
</comment>
<dbReference type="InterPro" id="IPR036397">
    <property type="entry name" value="RNaseH_sf"/>
</dbReference>
<dbReference type="GO" id="GO:0003887">
    <property type="term" value="F:DNA-directed DNA polymerase activity"/>
    <property type="evidence" value="ECO:0007669"/>
    <property type="project" value="UniProtKB-KW"/>
</dbReference>
<evidence type="ECO:0000256" key="12">
    <source>
        <dbReference type="ARBA" id="ARBA00022918"/>
    </source>
</evidence>
<evidence type="ECO:0000256" key="3">
    <source>
        <dbReference type="ARBA" id="ARBA00022670"/>
    </source>
</evidence>
<evidence type="ECO:0000256" key="14">
    <source>
        <dbReference type="ARBA" id="ARBA00023113"/>
    </source>
</evidence>
<dbReference type="Pfam" id="PF22936">
    <property type="entry name" value="Pol_BBD"/>
    <property type="match status" value="1"/>
</dbReference>
<keyword evidence="16" id="KW-0863">Zinc-finger</keyword>
<dbReference type="GO" id="GO:0003964">
    <property type="term" value="F:RNA-directed DNA polymerase activity"/>
    <property type="evidence" value="ECO:0007669"/>
    <property type="project" value="UniProtKB-KW"/>
</dbReference>
<keyword evidence="14" id="KW-0917">Virion maturation</keyword>
<dbReference type="Pfam" id="PF18701">
    <property type="entry name" value="DUF5641"/>
    <property type="match status" value="1"/>
</dbReference>
<dbReference type="InterPro" id="IPR054722">
    <property type="entry name" value="PolX-like_BBD"/>
</dbReference>
<feature type="domain" description="Integrase catalytic" evidence="19">
    <location>
        <begin position="504"/>
        <end position="606"/>
    </location>
</feature>
<dbReference type="GO" id="GO:0006310">
    <property type="term" value="P:DNA recombination"/>
    <property type="evidence" value="ECO:0007669"/>
    <property type="project" value="UniProtKB-KW"/>
</dbReference>
<feature type="region of interest" description="Disordered" evidence="17">
    <location>
        <begin position="251"/>
        <end position="308"/>
    </location>
</feature>
<evidence type="ECO:0000256" key="4">
    <source>
        <dbReference type="ARBA" id="ARBA00022722"/>
    </source>
</evidence>
<keyword evidence="15" id="KW-0233">DNA recombination</keyword>
<evidence type="ECO:0000259" key="18">
    <source>
        <dbReference type="PROSITE" id="PS50158"/>
    </source>
</evidence>
<dbReference type="InterPro" id="IPR001878">
    <property type="entry name" value="Znf_CCHC"/>
</dbReference>
<feature type="compositionally biased region" description="Gly residues" evidence="17">
    <location>
        <begin position="272"/>
        <end position="284"/>
    </location>
</feature>
<evidence type="ECO:0000256" key="15">
    <source>
        <dbReference type="ARBA" id="ARBA00023172"/>
    </source>
</evidence>
<evidence type="ECO:0000313" key="21">
    <source>
        <dbReference type="Proteomes" id="UP000198287"/>
    </source>
</evidence>
<dbReference type="InterPro" id="IPR040676">
    <property type="entry name" value="DUF5641"/>
</dbReference>
<dbReference type="PROSITE" id="PS50158">
    <property type="entry name" value="ZF_CCHC"/>
    <property type="match status" value="1"/>
</dbReference>
<evidence type="ECO:0000256" key="11">
    <source>
        <dbReference type="ARBA" id="ARBA00022908"/>
    </source>
</evidence>
<evidence type="ECO:0000256" key="1">
    <source>
        <dbReference type="ARBA" id="ARBA00002180"/>
    </source>
</evidence>
<keyword evidence="2" id="KW-1188">Viral release from host cell</keyword>
<dbReference type="GO" id="GO:0006508">
    <property type="term" value="P:proteolysis"/>
    <property type="evidence" value="ECO:0007669"/>
    <property type="project" value="UniProtKB-KW"/>
</dbReference>
<dbReference type="OrthoDB" id="413361at2759"/>
<dbReference type="GO" id="GO:0003676">
    <property type="term" value="F:nucleic acid binding"/>
    <property type="evidence" value="ECO:0007669"/>
    <property type="project" value="InterPro"/>
</dbReference>
<accession>A0A226D0P1</accession>
<dbReference type="Pfam" id="PF13976">
    <property type="entry name" value="gag_pre-integrs"/>
    <property type="match status" value="1"/>
</dbReference>
<dbReference type="EMBL" id="LNIX01000046">
    <property type="protein sequence ID" value="OXA38368.1"/>
    <property type="molecule type" value="Genomic_DNA"/>
</dbReference>
<dbReference type="InterPro" id="IPR025724">
    <property type="entry name" value="GAG-pre-integrase_dom"/>
</dbReference>
<dbReference type="SMART" id="SM00343">
    <property type="entry name" value="ZnF_C2HC"/>
    <property type="match status" value="1"/>
</dbReference>
<evidence type="ECO:0000256" key="5">
    <source>
        <dbReference type="ARBA" id="ARBA00022723"/>
    </source>
</evidence>
<dbReference type="PANTHER" id="PTHR42648">
    <property type="entry name" value="TRANSPOSASE, PUTATIVE-RELATED"/>
    <property type="match status" value="1"/>
</dbReference>